<proteinExistence type="predicted"/>
<accession>A0A1H1D2P0</accession>
<dbReference type="Proteomes" id="UP000198740">
    <property type="component" value="Unassembled WGS sequence"/>
</dbReference>
<dbReference type="OrthoDB" id="7028767at2"/>
<evidence type="ECO:0000313" key="2">
    <source>
        <dbReference type="EMBL" id="TWR53374.1"/>
    </source>
</evidence>
<reference evidence="2 4" key="2">
    <citation type="submission" date="2019-06" db="EMBL/GenBank/DDBJ databases">
        <title>Pseudomonas bimorpha sp. nov. isolated from bovine raw milk and skim milk concentrate.</title>
        <authorList>
            <person name="Hofmann K."/>
            <person name="Huptas C."/>
            <person name="Doll E."/>
            <person name="Scherer S."/>
            <person name="Wenning M."/>
        </authorList>
    </citation>
    <scope>NUCLEOTIDE SEQUENCE [LARGE SCALE GENOMIC DNA]</scope>
    <source>
        <strain evidence="2 4">DSM 17515</strain>
    </source>
</reference>
<dbReference type="EMBL" id="VFES01000037">
    <property type="protein sequence ID" value="TWR53374.1"/>
    <property type="molecule type" value="Genomic_DNA"/>
</dbReference>
<gene>
    <name evidence="2" type="ORF">FIV39_31490</name>
    <name evidence="1" type="ORF">SAMN04490186_1598</name>
</gene>
<dbReference type="AlphaFoldDB" id="A0A1H1D2P0"/>
<comment type="caution">
    <text evidence="2">The sequence shown here is derived from an EMBL/GenBank/DDBJ whole genome shotgun (WGS) entry which is preliminary data.</text>
</comment>
<organism evidence="2 4">
    <name type="scientific">Pseudomonas grimontii</name>
    <dbReference type="NCBI Taxonomy" id="129847"/>
    <lineage>
        <taxon>Bacteria</taxon>
        <taxon>Pseudomonadati</taxon>
        <taxon>Pseudomonadota</taxon>
        <taxon>Gammaproteobacteria</taxon>
        <taxon>Pseudomonadales</taxon>
        <taxon>Pseudomonadaceae</taxon>
        <taxon>Pseudomonas</taxon>
    </lineage>
</organism>
<dbReference type="EMBL" id="FNKM01000002">
    <property type="protein sequence ID" value="SDQ70418.1"/>
    <property type="molecule type" value="Genomic_DNA"/>
</dbReference>
<sequence>MPVWDLKQLRSSVERLYGRDQKSAIAPSLDSIHQRREFARYHYHEARRLIGDVATSEDSEMQIMQLIMGADEEASAAFQKASFQAAAHITACLQSMHTVADLLSHTLYYAFGMNLDPSKTIEAYKIGIRSVSRNLPEGELKRHLKTLVEHDDFIYLSAITNHSKHRSVVKTNYSLDCTGDSEMPHGLKFSRFEYGGEIYPERWVTPTLESEYKRQAEIVVSVGIALNAALDANI</sequence>
<protein>
    <submittedName>
        <fullName evidence="2">Uncharacterized protein</fullName>
    </submittedName>
</protein>
<evidence type="ECO:0000313" key="4">
    <source>
        <dbReference type="Proteomes" id="UP000317267"/>
    </source>
</evidence>
<dbReference type="RefSeq" id="WP_143513838.1">
    <property type="nucleotide sequence ID" value="NZ_FNKM01000002.1"/>
</dbReference>
<dbReference type="Proteomes" id="UP000317267">
    <property type="component" value="Unassembled WGS sequence"/>
</dbReference>
<evidence type="ECO:0000313" key="1">
    <source>
        <dbReference type="EMBL" id="SDQ70418.1"/>
    </source>
</evidence>
<evidence type="ECO:0000313" key="3">
    <source>
        <dbReference type="Proteomes" id="UP000198740"/>
    </source>
</evidence>
<name>A0A1H1D2P0_9PSED</name>
<reference evidence="1 3" key="1">
    <citation type="submission" date="2016-10" db="EMBL/GenBank/DDBJ databases">
        <authorList>
            <person name="Varghese N."/>
            <person name="Submissions S."/>
        </authorList>
    </citation>
    <scope>NUCLEOTIDE SEQUENCE [LARGE SCALE GENOMIC DNA]</scope>
    <source>
        <strain evidence="1 3">BS2976</strain>
    </source>
</reference>
<keyword evidence="3" id="KW-1185">Reference proteome</keyword>